<feature type="compositionally biased region" description="Basic and acidic residues" evidence="1">
    <location>
        <begin position="75"/>
        <end position="89"/>
    </location>
</feature>
<protein>
    <submittedName>
        <fullName evidence="2">Uncharacterized protein</fullName>
    </submittedName>
</protein>
<dbReference type="GeneID" id="56028161"/>
<dbReference type="Proteomes" id="UP000509750">
    <property type="component" value="Chromosome"/>
</dbReference>
<dbReference type="InterPro" id="IPR043867">
    <property type="entry name" value="DUF5827"/>
</dbReference>
<name>A0A7D5GEF7_9EURY</name>
<dbReference type="OrthoDB" id="284158at2157"/>
<proteinExistence type="predicted"/>
<evidence type="ECO:0000313" key="2">
    <source>
        <dbReference type="EMBL" id="QLG26930.1"/>
    </source>
</evidence>
<dbReference type="Pfam" id="PF19145">
    <property type="entry name" value="DUF5827"/>
    <property type="match status" value="1"/>
</dbReference>
<dbReference type="RefSeq" id="WP_179168505.1">
    <property type="nucleotide sequence ID" value="NZ_CP058529.1"/>
</dbReference>
<reference evidence="2 3" key="1">
    <citation type="submission" date="2020-07" db="EMBL/GenBank/DDBJ databases">
        <title>Gai3-2, isolated from salt lake.</title>
        <authorList>
            <person name="Cui H."/>
            <person name="Shi X."/>
        </authorList>
    </citation>
    <scope>NUCLEOTIDE SEQUENCE [LARGE SCALE GENOMIC DNA]</scope>
    <source>
        <strain evidence="2 3">Gai3-2</strain>
    </source>
</reference>
<organism evidence="2 3">
    <name type="scientific">Halorarum halophilum</name>
    <dbReference type="NCBI Taxonomy" id="2743090"/>
    <lineage>
        <taxon>Archaea</taxon>
        <taxon>Methanobacteriati</taxon>
        <taxon>Methanobacteriota</taxon>
        <taxon>Stenosarchaea group</taxon>
        <taxon>Halobacteria</taxon>
        <taxon>Halobacteriales</taxon>
        <taxon>Haloferacaceae</taxon>
        <taxon>Halorarum</taxon>
    </lineage>
</organism>
<evidence type="ECO:0000313" key="3">
    <source>
        <dbReference type="Proteomes" id="UP000509750"/>
    </source>
</evidence>
<evidence type="ECO:0000256" key="1">
    <source>
        <dbReference type="SAM" id="MobiDB-lite"/>
    </source>
</evidence>
<gene>
    <name evidence="2" type="ORF">HUG10_04970</name>
</gene>
<dbReference type="EMBL" id="CP058529">
    <property type="protein sequence ID" value="QLG26930.1"/>
    <property type="molecule type" value="Genomic_DNA"/>
</dbReference>
<keyword evidence="3" id="KW-1185">Reference proteome</keyword>
<dbReference type="AlphaFoldDB" id="A0A7D5GEF7"/>
<feature type="region of interest" description="Disordered" evidence="1">
    <location>
        <begin position="75"/>
        <end position="96"/>
    </location>
</feature>
<dbReference type="KEGG" id="halg:HUG10_04970"/>
<sequence>MPTPKSEFQELHPCDFYTPEELLEEDQMYTVYEIARLLQGLEPDANIDEGTEEILLDWTIPWVMRHADDLVVAEPRTDEEPGYYGREEAGDLDDEE</sequence>
<accession>A0A7D5GEF7</accession>